<name>A0A316VK13_9BASI</name>
<dbReference type="Proteomes" id="UP000245771">
    <property type="component" value="Unassembled WGS sequence"/>
</dbReference>
<feature type="compositionally biased region" description="Basic and acidic residues" evidence="1">
    <location>
        <begin position="229"/>
        <end position="242"/>
    </location>
</feature>
<evidence type="ECO:0000313" key="3">
    <source>
        <dbReference type="Proteomes" id="UP000245771"/>
    </source>
</evidence>
<feature type="compositionally biased region" description="Low complexity" evidence="1">
    <location>
        <begin position="369"/>
        <end position="395"/>
    </location>
</feature>
<accession>A0A316VK13</accession>
<feature type="compositionally biased region" description="Acidic residues" evidence="1">
    <location>
        <begin position="354"/>
        <end position="368"/>
    </location>
</feature>
<dbReference type="RefSeq" id="XP_025358234.1">
    <property type="nucleotide sequence ID" value="XM_025500725.1"/>
</dbReference>
<feature type="region of interest" description="Disordered" evidence="1">
    <location>
        <begin position="223"/>
        <end position="243"/>
    </location>
</feature>
<protein>
    <submittedName>
        <fullName evidence="2">Uncharacterized protein</fullName>
    </submittedName>
</protein>
<dbReference type="EMBL" id="KZ819602">
    <property type="protein sequence ID" value="PWN37932.1"/>
    <property type="molecule type" value="Genomic_DNA"/>
</dbReference>
<organism evidence="2 3">
    <name type="scientific">Meira miltonrushii</name>
    <dbReference type="NCBI Taxonomy" id="1280837"/>
    <lineage>
        <taxon>Eukaryota</taxon>
        <taxon>Fungi</taxon>
        <taxon>Dikarya</taxon>
        <taxon>Basidiomycota</taxon>
        <taxon>Ustilaginomycotina</taxon>
        <taxon>Exobasidiomycetes</taxon>
        <taxon>Exobasidiales</taxon>
        <taxon>Brachybasidiaceae</taxon>
        <taxon>Meira</taxon>
    </lineage>
</organism>
<dbReference type="GeneID" id="37022506"/>
<evidence type="ECO:0000256" key="1">
    <source>
        <dbReference type="SAM" id="MobiDB-lite"/>
    </source>
</evidence>
<feature type="region of interest" description="Disordered" evidence="1">
    <location>
        <begin position="273"/>
        <end position="297"/>
    </location>
</feature>
<proteinExistence type="predicted"/>
<dbReference type="InParanoid" id="A0A316VK13"/>
<feature type="compositionally biased region" description="Basic and acidic residues" evidence="1">
    <location>
        <begin position="173"/>
        <end position="184"/>
    </location>
</feature>
<sequence length="395" mass="44365">MIAMNVEVRVAAISFEHRLIRYLKEEQINRSPTRGEDSCCFYLPHSLTLAFLIRCKAFDGLAKKFWFTLQRSGTEMVTREFTISGTDYEIGHVIAPNASRSGLPSTDLDMKLFHGLENEDVITLALGKEKDGPALETFCFKAMKPKSKEDAIFSSDSPIRFAPHFASQSTSKKRTETAHSDKASNHHKKLKKNDGKFASKRDAHRKGNGLKVLDLSESVATSVKDEEEEVHHISKKSEDRGTPPEIIMQQEQREIIRDFEGKIELATNEYKKEKSKIDAKAGKLERNRHEKKKEFKHKVHELQRAKMAAQEKLDWIIANTAPIEVEASEGEERASKDNCKRPRQAAESVTISDSESDNSSESESDSGEDSYSSTISSPPMKSSSVKPEGSSSVKK</sequence>
<reference evidence="2 3" key="1">
    <citation type="journal article" date="2018" name="Mol. Biol. Evol.">
        <title>Broad Genomic Sampling Reveals a Smut Pathogenic Ancestry of the Fungal Clade Ustilaginomycotina.</title>
        <authorList>
            <person name="Kijpornyongpan T."/>
            <person name="Mondo S.J."/>
            <person name="Barry K."/>
            <person name="Sandor L."/>
            <person name="Lee J."/>
            <person name="Lipzen A."/>
            <person name="Pangilinan J."/>
            <person name="LaButti K."/>
            <person name="Hainaut M."/>
            <person name="Henrissat B."/>
            <person name="Grigoriev I.V."/>
            <person name="Spatafora J.W."/>
            <person name="Aime M.C."/>
        </authorList>
    </citation>
    <scope>NUCLEOTIDE SEQUENCE [LARGE SCALE GENOMIC DNA]</scope>
    <source>
        <strain evidence="2 3">MCA 3882</strain>
    </source>
</reference>
<feature type="compositionally biased region" description="Basic and acidic residues" evidence="1">
    <location>
        <begin position="273"/>
        <end position="288"/>
    </location>
</feature>
<dbReference type="AlphaFoldDB" id="A0A316VK13"/>
<feature type="compositionally biased region" description="Basic and acidic residues" evidence="1">
    <location>
        <begin position="330"/>
        <end position="340"/>
    </location>
</feature>
<feature type="region of interest" description="Disordered" evidence="1">
    <location>
        <begin position="324"/>
        <end position="395"/>
    </location>
</feature>
<feature type="compositionally biased region" description="Basic and acidic residues" evidence="1">
    <location>
        <begin position="192"/>
        <end position="201"/>
    </location>
</feature>
<gene>
    <name evidence="2" type="ORF">FA14DRAFT_177211</name>
</gene>
<feature type="region of interest" description="Disordered" evidence="1">
    <location>
        <begin position="163"/>
        <end position="209"/>
    </location>
</feature>
<evidence type="ECO:0000313" key="2">
    <source>
        <dbReference type="EMBL" id="PWN37932.1"/>
    </source>
</evidence>
<keyword evidence="3" id="KW-1185">Reference proteome</keyword>